<dbReference type="AlphaFoldDB" id="A0A4Y1WWB1"/>
<dbReference type="Proteomes" id="UP000318946">
    <property type="component" value="Chromosome"/>
</dbReference>
<dbReference type="InterPro" id="IPR013728">
    <property type="entry name" value="BT_3987-like_N"/>
</dbReference>
<dbReference type="GeneID" id="78342754"/>
<sequence>MKRHIGFLSVLLVGSGALVSCQDDTEHFDNKIYNTAEQTSTVFVEEEADSYVRTLQAQLAMPADSDISFAYVADPEQVEWYNTAYSDSAGMLPADYYEIPDPEAVIPAGETASSEVEIRFRNLLSLDKTQVYVLPVSIDGADVATLASRRTVYFVVKEASLVNVVANLRENAVSVEWRNPDPLRNLRSLTAEALVKVDEFADGRGSNISTLMGVEGHFLLRFGDTAPNNQLQVVGRPAGTTVDEKLTSSDWTVKTGRWTHIAVTYDSDTHEVNVYIDGVKKTPQTFARFADPVDWGRYYATETETQRSFWIGYSYEDARYLDGDISEVRVWNKVLAEEDINGKNHFYKLYDPELNGNLVAYWKFNEGGGATVGDYSQYGNDAAATKVLTWNAVELPAK</sequence>
<dbReference type="Pfam" id="PF08522">
    <property type="entry name" value="BT_3987-like_N"/>
    <property type="match status" value="1"/>
</dbReference>
<reference evidence="3" key="1">
    <citation type="submission" date="2019-06" db="EMBL/GenBank/DDBJ databases">
        <title>Alistipes onderdonkii subsp. vulgaris subsp. nov., Alistipes dispar sp. nov. and Alistipes communis sp. nov., isolated from human faeces, and creation of Alistipes onderdonkii subsp. onderdonkii subsp. nov.</title>
        <authorList>
            <person name="Sakamoto M."/>
            <person name="Ikeyama N."/>
            <person name="Ogata Y."/>
            <person name="Suda W."/>
            <person name="Iino T."/>
            <person name="Hattori M."/>
            <person name="Ohkuma M."/>
        </authorList>
    </citation>
    <scope>NUCLEOTIDE SEQUENCE [LARGE SCALE GENOMIC DNA]</scope>
    <source>
        <strain evidence="3">5CBH24</strain>
    </source>
</reference>
<proteinExistence type="predicted"/>
<feature type="domain" description="BT-3987-like N-terminal" evidence="1">
    <location>
        <begin position="28"/>
        <end position="142"/>
    </location>
</feature>
<dbReference type="KEGG" id="acou:A5CBH24_20370"/>
<evidence type="ECO:0000313" key="2">
    <source>
        <dbReference type="EMBL" id="BBL04724.1"/>
    </source>
</evidence>
<name>A0A4Y1WWB1_9BACT</name>
<dbReference type="RefSeq" id="WP_019129866.1">
    <property type="nucleotide sequence ID" value="NZ_AP019735.1"/>
</dbReference>
<evidence type="ECO:0000259" key="1">
    <source>
        <dbReference type="Pfam" id="PF08522"/>
    </source>
</evidence>
<dbReference type="Pfam" id="PF13385">
    <property type="entry name" value="Laminin_G_3"/>
    <property type="match status" value="1"/>
</dbReference>
<dbReference type="OrthoDB" id="1037816at2"/>
<gene>
    <name evidence="2" type="ORF">A5CBH24_20370</name>
</gene>
<evidence type="ECO:0000313" key="3">
    <source>
        <dbReference type="Proteomes" id="UP000318946"/>
    </source>
</evidence>
<dbReference type="InterPro" id="IPR013320">
    <property type="entry name" value="ConA-like_dom_sf"/>
</dbReference>
<dbReference type="SUPFAM" id="SSF49899">
    <property type="entry name" value="Concanavalin A-like lectins/glucanases"/>
    <property type="match status" value="1"/>
</dbReference>
<dbReference type="Gene3D" id="2.60.40.1740">
    <property type="entry name" value="hypothetical protein (bacova_03559)"/>
    <property type="match status" value="1"/>
</dbReference>
<dbReference type="GO" id="GO:0004553">
    <property type="term" value="F:hydrolase activity, hydrolyzing O-glycosyl compounds"/>
    <property type="evidence" value="ECO:0007669"/>
    <property type="project" value="UniProtKB-ARBA"/>
</dbReference>
<accession>A0A4Y1WWB1</accession>
<dbReference type="EMBL" id="AP019735">
    <property type="protein sequence ID" value="BBL04724.1"/>
    <property type="molecule type" value="Genomic_DNA"/>
</dbReference>
<dbReference type="GO" id="GO:0005975">
    <property type="term" value="P:carbohydrate metabolic process"/>
    <property type="evidence" value="ECO:0007669"/>
    <property type="project" value="UniProtKB-ARBA"/>
</dbReference>
<dbReference type="Gene3D" id="2.60.120.200">
    <property type="match status" value="1"/>
</dbReference>
<keyword evidence="3" id="KW-1185">Reference proteome</keyword>
<protein>
    <submittedName>
        <fullName evidence="2">Phospholipase</fullName>
    </submittedName>
</protein>
<organism evidence="2 3">
    <name type="scientific">Alistipes communis</name>
    <dbReference type="NCBI Taxonomy" id="2585118"/>
    <lineage>
        <taxon>Bacteria</taxon>
        <taxon>Pseudomonadati</taxon>
        <taxon>Bacteroidota</taxon>
        <taxon>Bacteroidia</taxon>
        <taxon>Bacteroidales</taxon>
        <taxon>Rikenellaceae</taxon>
        <taxon>Alistipes</taxon>
    </lineage>
</organism>
<dbReference type="PROSITE" id="PS51257">
    <property type="entry name" value="PROKAR_LIPOPROTEIN"/>
    <property type="match status" value="1"/>
</dbReference>